<protein>
    <submittedName>
        <fullName evidence="7">Regulatory protein, Fis family</fullName>
    </submittedName>
</protein>
<evidence type="ECO:0000256" key="2">
    <source>
        <dbReference type="ARBA" id="ARBA00022840"/>
    </source>
</evidence>
<evidence type="ECO:0000256" key="3">
    <source>
        <dbReference type="ARBA" id="ARBA00023015"/>
    </source>
</evidence>
<dbReference type="RefSeq" id="WP_093350614.1">
    <property type="nucleotide sequence ID" value="NZ_FOUY01000032.1"/>
</dbReference>
<evidence type="ECO:0000256" key="5">
    <source>
        <dbReference type="SAM" id="MobiDB-lite"/>
    </source>
</evidence>
<dbReference type="InterPro" id="IPR002078">
    <property type="entry name" value="Sigma_54_int"/>
</dbReference>
<dbReference type="PANTHER" id="PTHR32071">
    <property type="entry name" value="TRANSCRIPTIONAL REGULATORY PROTEIN"/>
    <property type="match status" value="1"/>
</dbReference>
<dbReference type="Gene3D" id="3.30.450.40">
    <property type="match status" value="1"/>
</dbReference>
<dbReference type="GO" id="GO:0006355">
    <property type="term" value="P:regulation of DNA-templated transcription"/>
    <property type="evidence" value="ECO:0007669"/>
    <property type="project" value="InterPro"/>
</dbReference>
<reference evidence="7 8" key="1">
    <citation type="submission" date="2016-10" db="EMBL/GenBank/DDBJ databases">
        <authorList>
            <person name="de Groot N.N."/>
        </authorList>
    </citation>
    <scope>NUCLEOTIDE SEQUENCE [LARGE SCALE GENOMIC DNA]</scope>
    <source>
        <strain evidence="7 8">CGMCC 4.1877</strain>
    </source>
</reference>
<dbReference type="SUPFAM" id="SSF46689">
    <property type="entry name" value="Homeodomain-like"/>
    <property type="match status" value="1"/>
</dbReference>
<organism evidence="7 8">
    <name type="scientific">Pseudonocardia ammonioxydans</name>
    <dbReference type="NCBI Taxonomy" id="260086"/>
    <lineage>
        <taxon>Bacteria</taxon>
        <taxon>Bacillati</taxon>
        <taxon>Actinomycetota</taxon>
        <taxon>Actinomycetes</taxon>
        <taxon>Pseudonocardiales</taxon>
        <taxon>Pseudonocardiaceae</taxon>
        <taxon>Pseudonocardia</taxon>
    </lineage>
</organism>
<keyword evidence="8" id="KW-1185">Reference proteome</keyword>
<feature type="region of interest" description="Disordered" evidence="5">
    <location>
        <begin position="322"/>
        <end position="342"/>
    </location>
</feature>
<dbReference type="Proteomes" id="UP000199614">
    <property type="component" value="Unassembled WGS sequence"/>
</dbReference>
<evidence type="ECO:0000259" key="6">
    <source>
        <dbReference type="PROSITE" id="PS50045"/>
    </source>
</evidence>
<dbReference type="AlphaFoldDB" id="A0A1I5ES76"/>
<keyword evidence="3" id="KW-0805">Transcription regulation</keyword>
<name>A0A1I5ES76_PSUAM</name>
<dbReference type="InterPro" id="IPR009057">
    <property type="entry name" value="Homeodomain-like_sf"/>
</dbReference>
<dbReference type="EMBL" id="FOUY01000032">
    <property type="protein sequence ID" value="SFO14236.1"/>
    <property type="molecule type" value="Genomic_DNA"/>
</dbReference>
<evidence type="ECO:0000256" key="1">
    <source>
        <dbReference type="ARBA" id="ARBA00022741"/>
    </source>
</evidence>
<dbReference type="Pfam" id="PF25601">
    <property type="entry name" value="AAA_lid_14"/>
    <property type="match status" value="1"/>
</dbReference>
<evidence type="ECO:0000313" key="7">
    <source>
        <dbReference type="EMBL" id="SFO14236.1"/>
    </source>
</evidence>
<evidence type="ECO:0000256" key="4">
    <source>
        <dbReference type="ARBA" id="ARBA00023163"/>
    </source>
</evidence>
<dbReference type="GO" id="GO:0005524">
    <property type="term" value="F:ATP binding"/>
    <property type="evidence" value="ECO:0007669"/>
    <property type="project" value="UniProtKB-KW"/>
</dbReference>
<dbReference type="STRING" id="260086.SAMN05216207_103262"/>
<dbReference type="Gene3D" id="1.10.10.60">
    <property type="entry name" value="Homeodomain-like"/>
    <property type="match status" value="1"/>
</dbReference>
<dbReference type="Pfam" id="PF02954">
    <property type="entry name" value="HTH_8"/>
    <property type="match status" value="1"/>
</dbReference>
<sequence>MTHTPVGRTPLTRARVGHLDRSDVDLLGVRDHVAASWRRSLALGVDPGTIANRYHPDLELDSRLVRCAQPVIDRLAEQVADVPVCIALTDDHARLVARRDTQRGIGVLADGNNFATGFGYGEGEVGTNGVGTVLESGESVHIVGAEHFVERLQSYACAGAPVRDPLTRRIEGVLDISCRSEHSSPVLHSLVRSAAAQIQEALLLDRDPGQQALLSAYSRADARADARGRRAVLAVGRRTVLTNALTQSLLDAGDLLALQDHMRFVMFRTASTDEGVDLPSGTRVRLRGTVVAVGDSVAGMVGTVTVPQDDAGVVLVARSRARTAGRPAEHTAGPVPGARGPAAASRAPAWRAARATVAGALAESPTAVLVLGEPGSGRCRMLTDTDGELHGPGNVLAVGSEQLTDAPGPVADVIRNPDPDRLLVLRDVDRLPDAALETLSAALDDPRPPGRPLRIAATASDDAVGGPAYGALLDRFRWSATVPPVRHRSADLPELAESLLAELAPQREVRLSPAAHRVLARHTWPGNVAELREALTGALARRPVGSIEPSDLPESCQSVPRSSLRAVDQAERDTIVAALRDAGGNRVAAAGALGLARSTLYRKIRLYGITD</sequence>
<dbReference type="InterPro" id="IPR029016">
    <property type="entry name" value="GAF-like_dom_sf"/>
</dbReference>
<dbReference type="OrthoDB" id="5496274at2"/>
<keyword evidence="1" id="KW-0547">Nucleotide-binding</keyword>
<dbReference type="InterPro" id="IPR058031">
    <property type="entry name" value="AAA_lid_NorR"/>
</dbReference>
<keyword evidence="2" id="KW-0067">ATP-binding</keyword>
<keyword evidence="4" id="KW-0804">Transcription</keyword>
<dbReference type="GO" id="GO:0043565">
    <property type="term" value="F:sequence-specific DNA binding"/>
    <property type="evidence" value="ECO:0007669"/>
    <property type="project" value="InterPro"/>
</dbReference>
<feature type="domain" description="Sigma-54 factor interaction" evidence="6">
    <location>
        <begin position="481"/>
        <end position="540"/>
    </location>
</feature>
<proteinExistence type="predicted"/>
<dbReference type="SUPFAM" id="SSF52540">
    <property type="entry name" value="P-loop containing nucleoside triphosphate hydrolases"/>
    <property type="match status" value="1"/>
</dbReference>
<dbReference type="PANTHER" id="PTHR32071:SF122">
    <property type="entry name" value="SIGMA FACTOR"/>
    <property type="match status" value="1"/>
</dbReference>
<dbReference type="InterPro" id="IPR027417">
    <property type="entry name" value="P-loop_NTPase"/>
</dbReference>
<dbReference type="PRINTS" id="PR01590">
    <property type="entry name" value="HTHFIS"/>
</dbReference>
<dbReference type="PROSITE" id="PS50045">
    <property type="entry name" value="SIGMA54_INTERACT_4"/>
    <property type="match status" value="1"/>
</dbReference>
<accession>A0A1I5ES76</accession>
<dbReference type="Gene3D" id="1.10.8.60">
    <property type="match status" value="1"/>
</dbReference>
<feature type="compositionally biased region" description="Low complexity" evidence="5">
    <location>
        <begin position="332"/>
        <end position="342"/>
    </location>
</feature>
<gene>
    <name evidence="7" type="ORF">SAMN05216207_103262</name>
</gene>
<evidence type="ECO:0000313" key="8">
    <source>
        <dbReference type="Proteomes" id="UP000199614"/>
    </source>
</evidence>
<dbReference type="InterPro" id="IPR002197">
    <property type="entry name" value="HTH_Fis"/>
</dbReference>